<accession>A0A8X6VQ35</accession>
<organism evidence="2 3">
    <name type="scientific">Trichonephila clavipes</name>
    <name type="common">Golden silk orbweaver</name>
    <name type="synonym">Nephila clavipes</name>
    <dbReference type="NCBI Taxonomy" id="2585209"/>
    <lineage>
        <taxon>Eukaryota</taxon>
        <taxon>Metazoa</taxon>
        <taxon>Ecdysozoa</taxon>
        <taxon>Arthropoda</taxon>
        <taxon>Chelicerata</taxon>
        <taxon>Arachnida</taxon>
        <taxon>Araneae</taxon>
        <taxon>Araneomorphae</taxon>
        <taxon>Entelegynae</taxon>
        <taxon>Araneoidea</taxon>
        <taxon>Nephilidae</taxon>
        <taxon>Trichonephila</taxon>
    </lineage>
</organism>
<dbReference type="PANTHER" id="PTHR46060:SF1">
    <property type="entry name" value="MARINER MOS1 TRANSPOSASE-LIKE PROTEIN"/>
    <property type="match status" value="1"/>
</dbReference>
<evidence type="ECO:0000259" key="1">
    <source>
        <dbReference type="Pfam" id="PF17906"/>
    </source>
</evidence>
<dbReference type="InterPro" id="IPR052709">
    <property type="entry name" value="Transposase-MT_Hybrid"/>
</dbReference>
<dbReference type="EMBL" id="BMAU01021334">
    <property type="protein sequence ID" value="GFY15500.1"/>
    <property type="molecule type" value="Genomic_DNA"/>
</dbReference>
<name>A0A8X6VQ35_TRICX</name>
<protein>
    <submittedName>
        <fullName evidence="2">Histone-lysine N-methyltransferase SETMAR</fullName>
    </submittedName>
</protein>
<dbReference type="AlphaFoldDB" id="A0A8X6VQ35"/>
<evidence type="ECO:0000313" key="2">
    <source>
        <dbReference type="EMBL" id="GFY15500.1"/>
    </source>
</evidence>
<keyword evidence="3" id="KW-1185">Reference proteome</keyword>
<feature type="domain" description="Mos1 transposase HTH" evidence="1">
    <location>
        <begin position="2"/>
        <end position="43"/>
    </location>
</feature>
<evidence type="ECO:0000313" key="3">
    <source>
        <dbReference type="Proteomes" id="UP000887159"/>
    </source>
</evidence>
<dbReference type="Gene3D" id="1.10.10.1450">
    <property type="match status" value="1"/>
</dbReference>
<dbReference type="Pfam" id="PF17906">
    <property type="entry name" value="HTH_48"/>
    <property type="match status" value="1"/>
</dbReference>
<proteinExistence type="predicted"/>
<sequence>MIFYDFKTGLNQEESVKRMQLAFGDESVCRGTVFRWFTEFCSGHNSLQDEEHTGRPRSVVIPDNVLKKNVNG</sequence>
<gene>
    <name evidence="2" type="primary">NCL1_56468</name>
    <name evidence="2" type="ORF">TNCV_1573111</name>
</gene>
<dbReference type="Proteomes" id="UP000887159">
    <property type="component" value="Unassembled WGS sequence"/>
</dbReference>
<dbReference type="InterPro" id="IPR041426">
    <property type="entry name" value="Mos1_HTH"/>
</dbReference>
<reference evidence="2" key="1">
    <citation type="submission" date="2020-08" db="EMBL/GenBank/DDBJ databases">
        <title>Multicomponent nature underlies the extraordinary mechanical properties of spider dragline silk.</title>
        <authorList>
            <person name="Kono N."/>
            <person name="Nakamura H."/>
            <person name="Mori M."/>
            <person name="Yoshida Y."/>
            <person name="Ohtoshi R."/>
            <person name="Malay A.D."/>
            <person name="Moran D.A.P."/>
            <person name="Tomita M."/>
            <person name="Numata K."/>
            <person name="Arakawa K."/>
        </authorList>
    </citation>
    <scope>NUCLEOTIDE SEQUENCE</scope>
</reference>
<comment type="caution">
    <text evidence="2">The sequence shown here is derived from an EMBL/GenBank/DDBJ whole genome shotgun (WGS) entry which is preliminary data.</text>
</comment>
<dbReference type="PANTHER" id="PTHR46060">
    <property type="entry name" value="MARINER MOS1 TRANSPOSASE-LIKE PROTEIN"/>
    <property type="match status" value="1"/>
</dbReference>